<dbReference type="CDD" id="cd06261">
    <property type="entry name" value="TM_PBP2"/>
    <property type="match status" value="1"/>
</dbReference>
<feature type="domain" description="ABC transmembrane type-1" evidence="8">
    <location>
        <begin position="85"/>
        <end position="293"/>
    </location>
</feature>
<comment type="subcellular location">
    <subcellularLocation>
        <location evidence="1 7">Cell membrane</location>
        <topology evidence="1 7">Multi-pass membrane protein</topology>
    </subcellularLocation>
</comment>
<dbReference type="AlphaFoldDB" id="A0AAU7UFW7"/>
<feature type="transmembrane region" description="Helical" evidence="7">
    <location>
        <begin position="118"/>
        <end position="142"/>
    </location>
</feature>
<keyword evidence="3" id="KW-1003">Cell membrane</keyword>
<feature type="transmembrane region" description="Helical" evidence="7">
    <location>
        <begin position="166"/>
        <end position="191"/>
    </location>
</feature>
<evidence type="ECO:0000256" key="3">
    <source>
        <dbReference type="ARBA" id="ARBA00022475"/>
    </source>
</evidence>
<keyword evidence="2 7" id="KW-0813">Transport</keyword>
<name>A0AAU7UFW7_9DEIO</name>
<reference evidence="9" key="1">
    <citation type="submission" date="2024-06" db="EMBL/GenBank/DDBJ databases">
        <title>Draft Genome Sequence of Deinococcus sonorensis Type Strain KR-87, a Biofilm Producing Representative of the Genus Deinococcus.</title>
        <authorList>
            <person name="Boren L.S."/>
            <person name="Grosso R.A."/>
            <person name="Hugenberg-Cox A.N."/>
            <person name="Hill J.T.E."/>
            <person name="Albert C.M."/>
            <person name="Tuohy J.M."/>
        </authorList>
    </citation>
    <scope>NUCLEOTIDE SEQUENCE</scope>
    <source>
        <strain evidence="9">KR-87</strain>
        <plasmid evidence="9">pDson02</plasmid>
    </source>
</reference>
<geneLocation type="plasmid" evidence="9">
    <name>pDson02</name>
</geneLocation>
<evidence type="ECO:0000256" key="4">
    <source>
        <dbReference type="ARBA" id="ARBA00022692"/>
    </source>
</evidence>
<keyword evidence="9" id="KW-0614">Plasmid</keyword>
<sequence>MLNTVPPTRQEQPAPSRQAQVRKRLMTALLLVAPFTLVYLVFLIYPTLRVIQLSFTNADLLGAGTFTGLQNYIKLFHEPTFWTALLNTVYFILLTAVPNTLLGLGLAMLVLRLRRLRNLVLAAFFMPFVLPVSVVTNVWNWVLDSNFGLVNFVTGSNITWFQDPVWALPSVAFVTIWWTVGFNVLLFIAGLQSISAEIYEAAALDGASGWRLFWSITWPNLWPVTSLILLLQLIAQFKIFDQIYLLTQGGPFDKTLVLLLYSYREGFQQQHGGYASTIGVVLMVVILLVSAIQIRVLNRGDRA</sequence>
<evidence type="ECO:0000256" key="6">
    <source>
        <dbReference type="ARBA" id="ARBA00023136"/>
    </source>
</evidence>
<dbReference type="SUPFAM" id="SSF161098">
    <property type="entry name" value="MetI-like"/>
    <property type="match status" value="1"/>
</dbReference>
<dbReference type="PANTHER" id="PTHR30193">
    <property type="entry name" value="ABC TRANSPORTER PERMEASE PROTEIN"/>
    <property type="match status" value="1"/>
</dbReference>
<dbReference type="KEGG" id="dsc:ABOD76_21700"/>
<feature type="transmembrane region" description="Helical" evidence="7">
    <location>
        <begin position="212"/>
        <end position="235"/>
    </location>
</feature>
<evidence type="ECO:0000256" key="7">
    <source>
        <dbReference type="RuleBase" id="RU363032"/>
    </source>
</evidence>
<dbReference type="RefSeq" id="WP_350245461.1">
    <property type="nucleotide sequence ID" value="NZ_CP158300.1"/>
</dbReference>
<keyword evidence="4 7" id="KW-0812">Transmembrane</keyword>
<dbReference type="GO" id="GO:0055085">
    <property type="term" value="P:transmembrane transport"/>
    <property type="evidence" value="ECO:0007669"/>
    <property type="project" value="InterPro"/>
</dbReference>
<evidence type="ECO:0000259" key="8">
    <source>
        <dbReference type="PROSITE" id="PS50928"/>
    </source>
</evidence>
<accession>A0AAU7UFW7</accession>
<evidence type="ECO:0000256" key="1">
    <source>
        <dbReference type="ARBA" id="ARBA00004651"/>
    </source>
</evidence>
<dbReference type="PANTHER" id="PTHR30193:SF41">
    <property type="entry name" value="DIACETYLCHITOBIOSE UPTAKE SYSTEM PERMEASE PROTEIN NGCF"/>
    <property type="match status" value="1"/>
</dbReference>
<dbReference type="InterPro" id="IPR051393">
    <property type="entry name" value="ABC_transporter_permease"/>
</dbReference>
<evidence type="ECO:0000313" key="9">
    <source>
        <dbReference type="EMBL" id="XBV87311.1"/>
    </source>
</evidence>
<feature type="transmembrane region" description="Helical" evidence="7">
    <location>
        <begin position="25"/>
        <end position="45"/>
    </location>
</feature>
<dbReference type="Gene3D" id="1.10.3720.10">
    <property type="entry name" value="MetI-like"/>
    <property type="match status" value="1"/>
</dbReference>
<dbReference type="InterPro" id="IPR035906">
    <property type="entry name" value="MetI-like_sf"/>
</dbReference>
<dbReference type="PROSITE" id="PS50928">
    <property type="entry name" value="ABC_TM1"/>
    <property type="match status" value="1"/>
</dbReference>
<proteinExistence type="inferred from homology"/>
<gene>
    <name evidence="9" type="ORF">ABOD76_21700</name>
</gene>
<organism evidence="9">
    <name type="scientific">Deinococcus sonorensis KR-87</name>
    <dbReference type="NCBI Taxonomy" id="694439"/>
    <lineage>
        <taxon>Bacteria</taxon>
        <taxon>Thermotogati</taxon>
        <taxon>Deinococcota</taxon>
        <taxon>Deinococci</taxon>
        <taxon>Deinococcales</taxon>
        <taxon>Deinococcaceae</taxon>
        <taxon>Deinococcus</taxon>
    </lineage>
</organism>
<keyword evidence="6 7" id="KW-0472">Membrane</keyword>
<dbReference type="Pfam" id="PF00528">
    <property type="entry name" value="BPD_transp_1"/>
    <property type="match status" value="1"/>
</dbReference>
<dbReference type="GO" id="GO:0005886">
    <property type="term" value="C:plasma membrane"/>
    <property type="evidence" value="ECO:0007669"/>
    <property type="project" value="UniProtKB-SubCell"/>
</dbReference>
<feature type="transmembrane region" description="Helical" evidence="7">
    <location>
        <begin position="274"/>
        <end position="297"/>
    </location>
</feature>
<comment type="similarity">
    <text evidence="7">Belongs to the binding-protein-dependent transport system permease family.</text>
</comment>
<dbReference type="EMBL" id="CP158300">
    <property type="protein sequence ID" value="XBV87311.1"/>
    <property type="molecule type" value="Genomic_DNA"/>
</dbReference>
<keyword evidence="5 7" id="KW-1133">Transmembrane helix</keyword>
<protein>
    <submittedName>
        <fullName evidence="9">Sugar ABC transporter permease</fullName>
    </submittedName>
</protein>
<evidence type="ECO:0000256" key="2">
    <source>
        <dbReference type="ARBA" id="ARBA00022448"/>
    </source>
</evidence>
<evidence type="ECO:0000256" key="5">
    <source>
        <dbReference type="ARBA" id="ARBA00022989"/>
    </source>
</evidence>
<feature type="transmembrane region" description="Helical" evidence="7">
    <location>
        <begin position="89"/>
        <end position="111"/>
    </location>
</feature>
<dbReference type="InterPro" id="IPR000515">
    <property type="entry name" value="MetI-like"/>
</dbReference>